<dbReference type="SFLD" id="SFLDG01129">
    <property type="entry name" value="C1.5:_HAD__Beta-PGM__Phosphata"/>
    <property type="match status" value="1"/>
</dbReference>
<dbReference type="Gene3D" id="3.40.50.1000">
    <property type="entry name" value="HAD superfamily/HAD-like"/>
    <property type="match status" value="1"/>
</dbReference>
<dbReference type="GO" id="GO:0046872">
    <property type="term" value="F:metal ion binding"/>
    <property type="evidence" value="ECO:0007669"/>
    <property type="project" value="UniProtKB-KW"/>
</dbReference>
<evidence type="ECO:0000256" key="3">
    <source>
        <dbReference type="ARBA" id="ARBA00022723"/>
    </source>
</evidence>
<dbReference type="PANTHER" id="PTHR46193:SF10">
    <property type="entry name" value="6-PHOSPHOGLUCONATE PHOSPHATASE"/>
    <property type="match status" value="1"/>
</dbReference>
<dbReference type="EMBL" id="PVLQ01000012">
    <property type="protein sequence ID" value="PRD66399.1"/>
    <property type="molecule type" value="Genomic_DNA"/>
</dbReference>
<evidence type="ECO:0000256" key="4">
    <source>
        <dbReference type="ARBA" id="ARBA00022842"/>
    </source>
</evidence>
<keyword evidence="6" id="KW-1185">Reference proteome</keyword>
<keyword evidence="3" id="KW-0479">Metal-binding</keyword>
<evidence type="ECO:0000256" key="1">
    <source>
        <dbReference type="ARBA" id="ARBA00001946"/>
    </source>
</evidence>
<dbReference type="GO" id="GO:0003824">
    <property type="term" value="F:catalytic activity"/>
    <property type="evidence" value="ECO:0007669"/>
    <property type="project" value="UniProtKB-ARBA"/>
</dbReference>
<dbReference type="SUPFAM" id="SSF56784">
    <property type="entry name" value="HAD-like"/>
    <property type="match status" value="1"/>
</dbReference>
<dbReference type="OrthoDB" id="5293434at2"/>
<evidence type="ECO:0000313" key="5">
    <source>
        <dbReference type="EMBL" id="PRD66399.1"/>
    </source>
</evidence>
<dbReference type="Pfam" id="PF00702">
    <property type="entry name" value="Hydrolase"/>
    <property type="match status" value="1"/>
</dbReference>
<evidence type="ECO:0000256" key="2">
    <source>
        <dbReference type="ARBA" id="ARBA00006171"/>
    </source>
</evidence>
<comment type="caution">
    <text evidence="5">The sequence shown here is derived from an EMBL/GenBank/DDBJ whole genome shotgun (WGS) entry which is preliminary data.</text>
</comment>
<dbReference type="InterPro" id="IPR023198">
    <property type="entry name" value="PGP-like_dom2"/>
</dbReference>
<keyword evidence="4" id="KW-0460">Magnesium</keyword>
<dbReference type="InterPro" id="IPR023214">
    <property type="entry name" value="HAD_sf"/>
</dbReference>
<dbReference type="InterPro" id="IPR036412">
    <property type="entry name" value="HAD-like_sf"/>
</dbReference>
<comment type="cofactor">
    <cofactor evidence="1">
        <name>Mg(2+)</name>
        <dbReference type="ChEBI" id="CHEBI:18420"/>
    </cofactor>
</comment>
<dbReference type="NCBIfam" id="TIGR01509">
    <property type="entry name" value="HAD-SF-IA-v3"/>
    <property type="match status" value="1"/>
</dbReference>
<dbReference type="Proteomes" id="UP000238589">
    <property type="component" value="Unassembled WGS sequence"/>
</dbReference>
<accession>A0A2S9K7F8</accession>
<sequence>MQPIEAVIFDADGTLVDSETPGLDVLHEQALALGLDWQREALHERFRGVRMADCAARLAAEAGRHEPGFADAFLLQLRAAMAERFRLGLAPMAGAEALLRRLALPFCVATNGPREKVELTLGLTGLLPLLRDRIYSAYEVGSFKPEPGLFLHAAAALGVAPARCAVVEDSLPGVEAGLAAGMQVFTLLPRAQAPTALRQQVVFIRELAELADHF</sequence>
<evidence type="ECO:0000313" key="6">
    <source>
        <dbReference type="Proteomes" id="UP000238589"/>
    </source>
</evidence>
<dbReference type="AlphaFoldDB" id="A0A2S9K7F8"/>
<proteinExistence type="inferred from homology"/>
<dbReference type="RefSeq" id="WP_105747240.1">
    <property type="nucleotide sequence ID" value="NZ_PVLQ01000012.1"/>
</dbReference>
<name>A0A2S9K7F8_9BURK</name>
<comment type="similarity">
    <text evidence="2">Belongs to the HAD-like hydrolase superfamily. CbbY/CbbZ/Gph/YieH family.</text>
</comment>
<reference evidence="5 6" key="1">
    <citation type="submission" date="2018-03" db="EMBL/GenBank/DDBJ databases">
        <title>Comparative genomics illustrates the genes involved in a hyperalkaliphilic mechanisms of Serpentinomonas isolated from highly-alkaline calcium-rich serpentinized springs.</title>
        <authorList>
            <person name="Suzuki S."/>
            <person name="Ishii S."/>
            <person name="Walworth N."/>
            <person name="Bird L."/>
            <person name="Kuenen J.G."/>
            <person name="Nealson K.H."/>
        </authorList>
    </citation>
    <scope>NUCLEOTIDE SEQUENCE [LARGE SCALE GENOMIC DNA]</scope>
    <source>
        <strain evidence="5 6">P1</strain>
    </source>
</reference>
<protein>
    <submittedName>
        <fullName evidence="5">Haloacid dehalogenase</fullName>
    </submittedName>
</protein>
<gene>
    <name evidence="5" type="ORF">C6P64_03635</name>
</gene>
<dbReference type="InterPro" id="IPR006439">
    <property type="entry name" value="HAD-SF_hydro_IA"/>
</dbReference>
<dbReference type="Gene3D" id="1.10.150.240">
    <property type="entry name" value="Putative phosphatase, domain 2"/>
    <property type="match status" value="1"/>
</dbReference>
<dbReference type="SFLD" id="SFLDS00003">
    <property type="entry name" value="Haloacid_Dehalogenase"/>
    <property type="match status" value="1"/>
</dbReference>
<organism evidence="5 6">
    <name type="scientific">Malikia granosa</name>
    <dbReference type="NCBI Taxonomy" id="263067"/>
    <lineage>
        <taxon>Bacteria</taxon>
        <taxon>Pseudomonadati</taxon>
        <taxon>Pseudomonadota</taxon>
        <taxon>Betaproteobacteria</taxon>
        <taxon>Burkholderiales</taxon>
        <taxon>Comamonadaceae</taxon>
        <taxon>Malikia</taxon>
    </lineage>
</organism>
<dbReference type="InterPro" id="IPR051600">
    <property type="entry name" value="Beta-PGM-like"/>
</dbReference>
<dbReference type="PANTHER" id="PTHR46193">
    <property type="entry name" value="6-PHOSPHOGLUCONATE PHOSPHATASE"/>
    <property type="match status" value="1"/>
</dbReference>